<feature type="region of interest" description="Disordered" evidence="5">
    <location>
        <begin position="826"/>
        <end position="847"/>
    </location>
</feature>
<feature type="transmembrane region" description="Helical" evidence="6">
    <location>
        <begin position="322"/>
        <end position="339"/>
    </location>
</feature>
<keyword evidence="4 6" id="KW-0472">Membrane</keyword>
<dbReference type="AlphaFoldDB" id="A0A4T0FH50"/>
<sequence>MASYSSVRRTRNSFALSNDEENQDFSVGPENRAKTAHLANLAMSDTESSNHDELDFAFDHFDDTLDGQPEPSIDERSYRRYSALDAIGETSREREREEDAEQPKHRPAHIEISPPTPPNDSTPLLYHFPHDISHHPLERLNKLAKEVSALIPATLLGLMLNILDGVSYGMIAFPPGKTFTGFGGDGVSMFMITCIVSQLVFSSGGSIFAGGNGSMIIETVPFFHILVDIIERNTSNKHEIVSTTMVSFALSSILIGLTFFLLGKMKLGAFIGFFPRHILVGSIGGVGVFLLETGLEITAGLNNQGFTYSWSTISYLFTNTRVFAQWFPSLLLAVVLRILTHFFTNPLVTPLFLILIPIAFYMVVLAAGVPLDELRQLNWIFDVGEGADAPFYRFYTYFDITSVSWTGILETLPTQLALVFFGILHVPLNVPALSVSLDVDNVDLDKELVAHGYSNTLAGLLGTFPNYLVYSNSILFYRTGGGSALSGYMLTLATIGITLVGPGAISFIPVMAVGTLIFVLGIDLAKEAVWDTLGKVNKLEYFTIWAIVVSMTLLDFVFGVIIGIILACLFFVVQNARRRPVRAVFNGQSLKSTVRRHAIQRSFLHRVGKQTQIIRLQGFLFFGTISVVEEMTREMLDTAQWDRNPLRFLILDLSLVSGVDFSAAESFVRIARLLVAKKVTLVLCGIESPESAVGIALRSVGCWSDKEEFRLEVAKDLNDALEYVENAYLRGLYSHPASHKKYQTLALTGGVEFSKRHDTRMAFRLSESMSTSPRNNLIQDAANFAEDSHQGHAHTQNMALNRPYDDDELNGEQTPRVGSIAKNLNVFDSEEEESENENGTGEHRKHPQPLSLIIGTFKSYTDAHIDFYRQLAPYFVPVDLKAGDILWRQNEEPDGYYLIEKGILRATYMFDGHSSPVDETMLTGTVAGEISGISGSKRNCTVVAETDARLWHLSQISLQRLEQNRAEVQREMVRILLKIGYDEIVSLTSYLAAGLA</sequence>
<dbReference type="PANTHER" id="PTHR43310">
    <property type="entry name" value="SULFATE TRANSPORTER YBAR-RELATED"/>
    <property type="match status" value="1"/>
</dbReference>
<comment type="caution">
    <text evidence="9">The sequence shown here is derived from an EMBL/GenBank/DDBJ whole genome shotgun (WGS) entry which is preliminary data.</text>
</comment>
<dbReference type="InterPro" id="IPR002645">
    <property type="entry name" value="STAS_dom"/>
</dbReference>
<gene>
    <name evidence="9" type="ORF">E3P99_03179</name>
</gene>
<feature type="region of interest" description="Disordered" evidence="5">
    <location>
        <begin position="60"/>
        <end position="120"/>
    </location>
</feature>
<dbReference type="SMART" id="SM00100">
    <property type="entry name" value="cNMP"/>
    <property type="match status" value="1"/>
</dbReference>
<evidence type="ECO:0000256" key="1">
    <source>
        <dbReference type="ARBA" id="ARBA00004141"/>
    </source>
</evidence>
<evidence type="ECO:0000313" key="10">
    <source>
        <dbReference type="Proteomes" id="UP000310189"/>
    </source>
</evidence>
<evidence type="ECO:0000259" key="7">
    <source>
        <dbReference type="PROSITE" id="PS50042"/>
    </source>
</evidence>
<feature type="domain" description="STAS" evidence="8">
    <location>
        <begin position="613"/>
        <end position="724"/>
    </location>
</feature>
<feature type="transmembrane region" description="Helical" evidence="6">
    <location>
        <begin position="351"/>
        <end position="371"/>
    </location>
</feature>
<feature type="transmembrane region" description="Helical" evidence="6">
    <location>
        <begin position="149"/>
        <end position="173"/>
    </location>
</feature>
<feature type="region of interest" description="Disordered" evidence="5">
    <location>
        <begin position="1"/>
        <end position="30"/>
    </location>
</feature>
<dbReference type="InterPro" id="IPR014710">
    <property type="entry name" value="RmlC-like_jellyroll"/>
</dbReference>
<dbReference type="InterPro" id="IPR011547">
    <property type="entry name" value="SLC26A/SulP_dom"/>
</dbReference>
<keyword evidence="10" id="KW-1185">Reference proteome</keyword>
<reference evidence="9 10" key="1">
    <citation type="submission" date="2019-03" db="EMBL/GenBank/DDBJ databases">
        <title>Sequencing 23 genomes of Wallemia ichthyophaga.</title>
        <authorList>
            <person name="Gostincar C."/>
        </authorList>
    </citation>
    <scope>NUCLEOTIDE SEQUENCE [LARGE SCALE GENOMIC DNA]</scope>
    <source>
        <strain evidence="9 10">EXF-5753</strain>
    </source>
</reference>
<name>A0A4T0FH50_9BASI</name>
<dbReference type="InterPro" id="IPR052706">
    <property type="entry name" value="Membrane-Transporter-like"/>
</dbReference>
<feature type="transmembrane region" description="Helical" evidence="6">
    <location>
        <begin position="179"/>
        <end position="200"/>
    </location>
</feature>
<evidence type="ECO:0000313" key="9">
    <source>
        <dbReference type="EMBL" id="TIA87399.1"/>
    </source>
</evidence>
<evidence type="ECO:0000256" key="4">
    <source>
        <dbReference type="ARBA" id="ARBA00023136"/>
    </source>
</evidence>
<dbReference type="GO" id="GO:0016020">
    <property type="term" value="C:membrane"/>
    <property type="evidence" value="ECO:0007669"/>
    <property type="project" value="UniProtKB-SubCell"/>
</dbReference>
<evidence type="ECO:0000259" key="8">
    <source>
        <dbReference type="PROSITE" id="PS50801"/>
    </source>
</evidence>
<evidence type="ECO:0000256" key="6">
    <source>
        <dbReference type="SAM" id="Phobius"/>
    </source>
</evidence>
<protein>
    <recommendedName>
        <fullName evidence="11">STAS domain-containing protein</fullName>
    </recommendedName>
</protein>
<dbReference type="Pfam" id="PF00916">
    <property type="entry name" value="Sulfate_transp"/>
    <property type="match status" value="1"/>
</dbReference>
<dbReference type="PROSITE" id="PS50801">
    <property type="entry name" value="STAS"/>
    <property type="match status" value="1"/>
</dbReference>
<feature type="transmembrane region" description="Helical" evidence="6">
    <location>
        <begin position="269"/>
        <end position="291"/>
    </location>
</feature>
<evidence type="ECO:0000256" key="5">
    <source>
        <dbReference type="SAM" id="MobiDB-lite"/>
    </source>
</evidence>
<evidence type="ECO:0000256" key="3">
    <source>
        <dbReference type="ARBA" id="ARBA00022989"/>
    </source>
</evidence>
<dbReference type="InterPro" id="IPR000595">
    <property type="entry name" value="cNMP-bd_dom"/>
</dbReference>
<dbReference type="CDD" id="cd07042">
    <property type="entry name" value="STAS_SulP_like_sulfate_transporter"/>
    <property type="match status" value="1"/>
</dbReference>
<feature type="transmembrane region" description="Helical" evidence="6">
    <location>
        <begin position="489"/>
        <end position="522"/>
    </location>
</feature>
<keyword evidence="2 6" id="KW-0812">Transmembrane</keyword>
<keyword evidence="3 6" id="KW-1133">Transmembrane helix</keyword>
<dbReference type="SUPFAM" id="SSF51206">
    <property type="entry name" value="cAMP-binding domain-like"/>
    <property type="match status" value="1"/>
</dbReference>
<evidence type="ECO:0008006" key="11">
    <source>
        <dbReference type="Google" id="ProtNLM"/>
    </source>
</evidence>
<dbReference type="PROSITE" id="PS50042">
    <property type="entry name" value="CNMP_BINDING_3"/>
    <property type="match status" value="1"/>
</dbReference>
<dbReference type="OrthoDB" id="409725at2759"/>
<dbReference type="SUPFAM" id="SSF52091">
    <property type="entry name" value="SpoIIaa-like"/>
    <property type="match status" value="1"/>
</dbReference>
<accession>A0A4T0FH50</accession>
<dbReference type="Pfam" id="PF00027">
    <property type="entry name" value="cNMP_binding"/>
    <property type="match status" value="1"/>
</dbReference>
<proteinExistence type="predicted"/>
<comment type="subcellular location">
    <subcellularLocation>
        <location evidence="1">Membrane</location>
        <topology evidence="1">Multi-pass membrane protein</topology>
    </subcellularLocation>
</comment>
<evidence type="ECO:0000256" key="2">
    <source>
        <dbReference type="ARBA" id="ARBA00022692"/>
    </source>
</evidence>
<dbReference type="InterPro" id="IPR036513">
    <property type="entry name" value="STAS_dom_sf"/>
</dbReference>
<dbReference type="CDD" id="cd00038">
    <property type="entry name" value="CAP_ED"/>
    <property type="match status" value="1"/>
</dbReference>
<dbReference type="EMBL" id="SPNW01000056">
    <property type="protein sequence ID" value="TIA87399.1"/>
    <property type="molecule type" value="Genomic_DNA"/>
</dbReference>
<dbReference type="Proteomes" id="UP000310189">
    <property type="component" value="Unassembled WGS sequence"/>
</dbReference>
<dbReference type="InterPro" id="IPR018490">
    <property type="entry name" value="cNMP-bd_dom_sf"/>
</dbReference>
<organism evidence="9 10">
    <name type="scientific">Wallemia hederae</name>
    <dbReference type="NCBI Taxonomy" id="1540922"/>
    <lineage>
        <taxon>Eukaryota</taxon>
        <taxon>Fungi</taxon>
        <taxon>Dikarya</taxon>
        <taxon>Basidiomycota</taxon>
        <taxon>Wallemiomycotina</taxon>
        <taxon>Wallemiomycetes</taxon>
        <taxon>Wallemiales</taxon>
        <taxon>Wallemiaceae</taxon>
        <taxon>Wallemia</taxon>
    </lineage>
</organism>
<feature type="domain" description="Cyclic nucleotide-binding" evidence="7">
    <location>
        <begin position="859"/>
        <end position="979"/>
    </location>
</feature>
<feature type="transmembrane region" description="Helical" evidence="6">
    <location>
        <begin position="239"/>
        <end position="262"/>
    </location>
</feature>
<dbReference type="PANTHER" id="PTHR43310:SF4">
    <property type="entry name" value="AFR304WP"/>
    <property type="match status" value="1"/>
</dbReference>
<dbReference type="Gene3D" id="3.30.750.24">
    <property type="entry name" value="STAS domain"/>
    <property type="match status" value="1"/>
</dbReference>
<dbReference type="Gene3D" id="2.60.120.10">
    <property type="entry name" value="Jelly Rolls"/>
    <property type="match status" value="1"/>
</dbReference>
<dbReference type="Pfam" id="PF01740">
    <property type="entry name" value="STAS"/>
    <property type="match status" value="1"/>
</dbReference>
<feature type="compositionally biased region" description="Basic and acidic residues" evidence="5">
    <location>
        <begin position="90"/>
        <end position="104"/>
    </location>
</feature>
<feature type="compositionally biased region" description="Polar residues" evidence="5">
    <location>
        <begin position="1"/>
        <end position="16"/>
    </location>
</feature>
<feature type="transmembrane region" description="Helical" evidence="6">
    <location>
        <begin position="542"/>
        <end position="573"/>
    </location>
</feature>